<accession>A0A174RU48</accession>
<evidence type="ECO:0000256" key="1">
    <source>
        <dbReference type="SAM" id="Phobius"/>
    </source>
</evidence>
<dbReference type="AlphaFoldDB" id="A0A174RU48"/>
<reference evidence="2 3" key="1">
    <citation type="submission" date="2015-09" db="EMBL/GenBank/DDBJ databases">
        <authorList>
            <consortium name="Pathogen Informatics"/>
        </authorList>
    </citation>
    <scope>NUCLEOTIDE SEQUENCE [LARGE SCALE GENOMIC DNA]</scope>
    <source>
        <strain evidence="2 3">2789STDY5834945</strain>
    </source>
</reference>
<feature type="transmembrane region" description="Helical" evidence="1">
    <location>
        <begin position="12"/>
        <end position="29"/>
    </location>
</feature>
<feature type="transmembrane region" description="Helical" evidence="1">
    <location>
        <begin position="319"/>
        <end position="339"/>
    </location>
</feature>
<dbReference type="RefSeq" id="WP_172685111.1">
    <property type="nucleotide sequence ID" value="NZ_CAXSMB010000008.1"/>
</dbReference>
<keyword evidence="1" id="KW-0472">Membrane</keyword>
<organism evidence="2 3">
    <name type="scientific">Bacteroides thetaiotaomicron</name>
    <dbReference type="NCBI Taxonomy" id="818"/>
    <lineage>
        <taxon>Bacteria</taxon>
        <taxon>Pseudomonadati</taxon>
        <taxon>Bacteroidota</taxon>
        <taxon>Bacteroidia</taxon>
        <taxon>Bacteroidales</taxon>
        <taxon>Bacteroidaceae</taxon>
        <taxon>Bacteroides</taxon>
    </lineage>
</organism>
<sequence>MAFGTNKKDYTLYLLLLFFIMMSGGAMTYGMLHSWQLFLFPILLYIYYGEGKVKSVNGTWLLLSLSFIIIAQFLKFDGKLVNVILPVFTIVDAMVLACLLNKRFVDLYIRLIVLIATISLGFWIFDMLGGHSILLAISNLLPQLGLDNMKALEINSVNSNTLYFYQVSLDSNHVFRNSGPFWEPGLFSIYIVIALVINLFVNRQNICGYKNLILLFTAVTTFSTTCYVVLGVIACGLVLASSQNKLVKYIFVILMFFAIPAISDLDFMSDKIMLEFNSDTTYSRFGAIAYHLTLIQQSPIIGFGPFIQKITILESSPNGWSELIVYYGIPASLYLFYRIYKFSIRLCPIDFFNRMILFLSIIIVVFTQTQMHSPFYFLIYFLSFYPLYEYQK</sequence>
<gene>
    <name evidence="2" type="ORF">ERS852557_01961</name>
</gene>
<feature type="transmembrane region" description="Helical" evidence="1">
    <location>
        <begin position="80"/>
        <end position="100"/>
    </location>
</feature>
<feature type="transmembrane region" description="Helical" evidence="1">
    <location>
        <begin position="181"/>
        <end position="201"/>
    </location>
</feature>
<dbReference type="EMBL" id="CZBI01000002">
    <property type="protein sequence ID" value="CUP86470.1"/>
    <property type="molecule type" value="Genomic_DNA"/>
</dbReference>
<keyword evidence="1 2" id="KW-0812">Transmembrane</keyword>
<feature type="transmembrane region" description="Helical" evidence="1">
    <location>
        <begin position="288"/>
        <end position="307"/>
    </location>
</feature>
<protein>
    <submittedName>
        <fullName evidence="2">Putative LPS biosynthesis transmembrane protein</fullName>
    </submittedName>
</protein>
<feature type="transmembrane region" description="Helical" evidence="1">
    <location>
        <begin position="35"/>
        <end position="51"/>
    </location>
</feature>
<feature type="transmembrane region" description="Helical" evidence="1">
    <location>
        <begin position="351"/>
        <end position="368"/>
    </location>
</feature>
<keyword evidence="1" id="KW-1133">Transmembrane helix</keyword>
<proteinExistence type="predicted"/>
<feature type="transmembrane region" description="Helical" evidence="1">
    <location>
        <begin position="107"/>
        <end position="125"/>
    </location>
</feature>
<feature type="transmembrane region" description="Helical" evidence="1">
    <location>
        <begin position="58"/>
        <end position="74"/>
    </location>
</feature>
<dbReference type="Proteomes" id="UP000095541">
    <property type="component" value="Unassembled WGS sequence"/>
</dbReference>
<name>A0A174RU48_BACT4</name>
<feature type="transmembrane region" description="Helical" evidence="1">
    <location>
        <begin position="213"/>
        <end position="240"/>
    </location>
</feature>
<evidence type="ECO:0000313" key="2">
    <source>
        <dbReference type="EMBL" id="CUP86470.1"/>
    </source>
</evidence>
<evidence type="ECO:0000313" key="3">
    <source>
        <dbReference type="Proteomes" id="UP000095541"/>
    </source>
</evidence>
<feature type="transmembrane region" description="Helical" evidence="1">
    <location>
        <begin position="246"/>
        <end position="267"/>
    </location>
</feature>